<dbReference type="Pfam" id="PF01740">
    <property type="entry name" value="STAS"/>
    <property type="match status" value="1"/>
</dbReference>
<dbReference type="PROSITE" id="PS50801">
    <property type="entry name" value="STAS"/>
    <property type="match status" value="1"/>
</dbReference>
<dbReference type="SUPFAM" id="SSF52091">
    <property type="entry name" value="SpoIIaa-like"/>
    <property type="match status" value="1"/>
</dbReference>
<organism evidence="4 5">
    <name type="scientific">Qingrenia yutianensis</name>
    <dbReference type="NCBI Taxonomy" id="2763676"/>
    <lineage>
        <taxon>Bacteria</taxon>
        <taxon>Bacillati</taxon>
        <taxon>Bacillota</taxon>
        <taxon>Clostridia</taxon>
        <taxon>Eubacteriales</taxon>
        <taxon>Oscillospiraceae</taxon>
        <taxon>Qingrenia</taxon>
    </lineage>
</organism>
<comment type="similarity">
    <text evidence="1 2">Belongs to the anti-sigma-factor antagonist family.</text>
</comment>
<comment type="caution">
    <text evidence="4">The sequence shown here is derived from an EMBL/GenBank/DDBJ whole genome shotgun (WGS) entry which is preliminary data.</text>
</comment>
<dbReference type="CDD" id="cd07043">
    <property type="entry name" value="STAS_anti-anti-sigma_factors"/>
    <property type="match status" value="1"/>
</dbReference>
<dbReference type="PANTHER" id="PTHR33495">
    <property type="entry name" value="ANTI-SIGMA FACTOR ANTAGONIST TM_1081-RELATED-RELATED"/>
    <property type="match status" value="1"/>
</dbReference>
<evidence type="ECO:0000256" key="2">
    <source>
        <dbReference type="RuleBase" id="RU003749"/>
    </source>
</evidence>
<dbReference type="Gene3D" id="3.30.750.24">
    <property type="entry name" value="STAS domain"/>
    <property type="match status" value="1"/>
</dbReference>
<dbReference type="Proteomes" id="UP000647416">
    <property type="component" value="Unassembled WGS sequence"/>
</dbReference>
<evidence type="ECO:0000256" key="1">
    <source>
        <dbReference type="ARBA" id="ARBA00009013"/>
    </source>
</evidence>
<feature type="domain" description="STAS" evidence="3">
    <location>
        <begin position="1"/>
        <end position="111"/>
    </location>
</feature>
<dbReference type="GO" id="GO:0043856">
    <property type="term" value="F:anti-sigma factor antagonist activity"/>
    <property type="evidence" value="ECO:0007669"/>
    <property type="project" value="InterPro"/>
</dbReference>
<dbReference type="InterPro" id="IPR003658">
    <property type="entry name" value="Anti-sigma_ant"/>
</dbReference>
<protein>
    <recommendedName>
        <fullName evidence="2">Anti-sigma factor antagonist</fullName>
    </recommendedName>
</protein>
<dbReference type="AlphaFoldDB" id="A0A926FBB0"/>
<dbReference type="PANTHER" id="PTHR33495:SF2">
    <property type="entry name" value="ANTI-SIGMA FACTOR ANTAGONIST TM_1081-RELATED"/>
    <property type="match status" value="1"/>
</dbReference>
<dbReference type="EMBL" id="JACRTE010000001">
    <property type="protein sequence ID" value="MBC8595537.1"/>
    <property type="molecule type" value="Genomic_DNA"/>
</dbReference>
<evidence type="ECO:0000259" key="3">
    <source>
        <dbReference type="PROSITE" id="PS50801"/>
    </source>
</evidence>
<evidence type="ECO:0000313" key="4">
    <source>
        <dbReference type="EMBL" id="MBC8595537.1"/>
    </source>
</evidence>
<keyword evidence="5" id="KW-1185">Reference proteome</keyword>
<dbReference type="InterPro" id="IPR036513">
    <property type="entry name" value="STAS_dom_sf"/>
</dbReference>
<gene>
    <name evidence="4" type="ORF">H8706_01460</name>
</gene>
<dbReference type="InterPro" id="IPR002645">
    <property type="entry name" value="STAS_dom"/>
</dbReference>
<evidence type="ECO:0000313" key="5">
    <source>
        <dbReference type="Proteomes" id="UP000647416"/>
    </source>
</evidence>
<sequence length="114" mass="12305">MQIIFQAKDKTLIVKLIGELDHHVAGGVKERIDKKITSSNLTNLVFDFSALSFMDSSGIGVVIGRYKLVKSLGGRTVIVSNTKSLDRLLNIAGIKKIISVESDIDGAFSALEEG</sequence>
<dbReference type="NCBIfam" id="TIGR00377">
    <property type="entry name" value="ant_ant_sig"/>
    <property type="match status" value="1"/>
</dbReference>
<accession>A0A926FBB0</accession>
<proteinExistence type="inferred from homology"/>
<name>A0A926FBB0_9FIRM</name>
<reference evidence="4" key="1">
    <citation type="submission" date="2020-08" db="EMBL/GenBank/DDBJ databases">
        <title>Genome public.</title>
        <authorList>
            <person name="Liu C."/>
            <person name="Sun Q."/>
        </authorList>
    </citation>
    <scope>NUCLEOTIDE SEQUENCE</scope>
    <source>
        <strain evidence="4">NSJ-50</strain>
    </source>
</reference>
<dbReference type="RefSeq" id="WP_262431211.1">
    <property type="nucleotide sequence ID" value="NZ_JACRTE010000001.1"/>
</dbReference>